<name>A0A0L8FM29_OCTBM</name>
<protein>
    <recommendedName>
        <fullName evidence="3">Secreted protein</fullName>
    </recommendedName>
</protein>
<evidence type="ECO:0008006" key="3">
    <source>
        <dbReference type="Google" id="ProtNLM"/>
    </source>
</evidence>
<gene>
    <name evidence="2" type="ORF">OCBIM_22014489mg</name>
</gene>
<organism evidence="2">
    <name type="scientific">Octopus bimaculoides</name>
    <name type="common">California two-spotted octopus</name>
    <dbReference type="NCBI Taxonomy" id="37653"/>
    <lineage>
        <taxon>Eukaryota</taxon>
        <taxon>Metazoa</taxon>
        <taxon>Spiralia</taxon>
        <taxon>Lophotrochozoa</taxon>
        <taxon>Mollusca</taxon>
        <taxon>Cephalopoda</taxon>
        <taxon>Coleoidea</taxon>
        <taxon>Octopodiformes</taxon>
        <taxon>Octopoda</taxon>
        <taxon>Incirrata</taxon>
        <taxon>Octopodidae</taxon>
        <taxon>Octopus</taxon>
    </lineage>
</organism>
<reference evidence="2" key="1">
    <citation type="submission" date="2015-07" db="EMBL/GenBank/DDBJ databases">
        <title>MeaNS - Measles Nucleotide Surveillance Program.</title>
        <authorList>
            <person name="Tran T."/>
            <person name="Druce J."/>
        </authorList>
    </citation>
    <scope>NUCLEOTIDE SEQUENCE</scope>
    <source>
        <strain evidence="2">UCB-OBI-ISO-001</strain>
        <tissue evidence="2">Gonad</tissue>
    </source>
</reference>
<evidence type="ECO:0000313" key="2">
    <source>
        <dbReference type="EMBL" id="KOF65749.1"/>
    </source>
</evidence>
<feature type="chain" id="PRO_5005582448" description="Secreted protein" evidence="1">
    <location>
        <begin position="17"/>
        <end position="74"/>
    </location>
</feature>
<keyword evidence="1" id="KW-0732">Signal</keyword>
<evidence type="ECO:0000256" key="1">
    <source>
        <dbReference type="SAM" id="SignalP"/>
    </source>
</evidence>
<proteinExistence type="predicted"/>
<sequence>MTVFILLYILSSSVWCGGLKSNKMNKCNRSASFPYIGEKIKYNKHIHYKKNILVLFLLGAKPLGFPSDQPGIHY</sequence>
<dbReference type="EMBL" id="KQ428965">
    <property type="protein sequence ID" value="KOF65749.1"/>
    <property type="molecule type" value="Genomic_DNA"/>
</dbReference>
<feature type="signal peptide" evidence="1">
    <location>
        <begin position="1"/>
        <end position="16"/>
    </location>
</feature>
<accession>A0A0L8FM29</accession>
<dbReference type="AlphaFoldDB" id="A0A0L8FM29"/>